<name>A0A4Y2LTU8_ARAVE</name>
<feature type="compositionally biased region" description="Polar residues" evidence="1">
    <location>
        <begin position="181"/>
        <end position="206"/>
    </location>
</feature>
<feature type="compositionally biased region" description="Basic and acidic residues" evidence="1">
    <location>
        <begin position="76"/>
        <end position="97"/>
    </location>
</feature>
<evidence type="ECO:0000313" key="3">
    <source>
        <dbReference type="Proteomes" id="UP000499080"/>
    </source>
</evidence>
<reference evidence="2 3" key="1">
    <citation type="journal article" date="2019" name="Sci. Rep.">
        <title>Orb-weaving spider Araneus ventricosus genome elucidates the spidroin gene catalogue.</title>
        <authorList>
            <person name="Kono N."/>
            <person name="Nakamura H."/>
            <person name="Ohtoshi R."/>
            <person name="Moran D.A.P."/>
            <person name="Shinohara A."/>
            <person name="Yoshida Y."/>
            <person name="Fujiwara M."/>
            <person name="Mori M."/>
            <person name="Tomita M."/>
            <person name="Arakawa K."/>
        </authorList>
    </citation>
    <scope>NUCLEOTIDE SEQUENCE [LARGE SCALE GENOMIC DNA]</scope>
</reference>
<feature type="compositionally biased region" description="Low complexity" evidence="1">
    <location>
        <begin position="169"/>
        <end position="180"/>
    </location>
</feature>
<evidence type="ECO:0000313" key="2">
    <source>
        <dbReference type="EMBL" id="GBN17520.1"/>
    </source>
</evidence>
<dbReference type="Proteomes" id="UP000499080">
    <property type="component" value="Unassembled WGS sequence"/>
</dbReference>
<organism evidence="2 3">
    <name type="scientific">Araneus ventricosus</name>
    <name type="common">Orbweaver spider</name>
    <name type="synonym">Epeira ventricosa</name>
    <dbReference type="NCBI Taxonomy" id="182803"/>
    <lineage>
        <taxon>Eukaryota</taxon>
        <taxon>Metazoa</taxon>
        <taxon>Ecdysozoa</taxon>
        <taxon>Arthropoda</taxon>
        <taxon>Chelicerata</taxon>
        <taxon>Arachnida</taxon>
        <taxon>Araneae</taxon>
        <taxon>Araneomorphae</taxon>
        <taxon>Entelegynae</taxon>
        <taxon>Araneoidea</taxon>
        <taxon>Araneidae</taxon>
        <taxon>Araneus</taxon>
    </lineage>
</organism>
<feature type="compositionally biased region" description="Low complexity" evidence="1">
    <location>
        <begin position="116"/>
        <end position="125"/>
    </location>
</feature>
<feature type="non-terminal residue" evidence="2">
    <location>
        <position position="219"/>
    </location>
</feature>
<proteinExistence type="predicted"/>
<keyword evidence="3" id="KW-1185">Reference proteome</keyword>
<gene>
    <name evidence="2" type="ORF">AVEN_123603_1</name>
</gene>
<accession>A0A4Y2LTU8</accession>
<comment type="caution">
    <text evidence="2">The sequence shown here is derived from an EMBL/GenBank/DDBJ whole genome shotgun (WGS) entry which is preliminary data.</text>
</comment>
<sequence length="219" mass="23161">MYPMNMQKSTSASHSAVSGESTSSFEASQLTGIQYCHRGAPVTSQNSKTSTYPINTQTLNAASHSVHGTTLPIGQELHEANPSKRKPSDTAVKDFTKRTKSCTNRNAAGHDTGAISGSESSGYSGYKDENIQQGPCPETGGKAEMGEPVPRVQESTSLPILTNVHRDSPSSNPSMYPMNMQKSTSASHSAVSGESTSSFEASQLTGIQYCHRGAPVTSQ</sequence>
<dbReference type="EMBL" id="BGPR01200877">
    <property type="protein sequence ID" value="GBN17520.1"/>
    <property type="molecule type" value="Genomic_DNA"/>
</dbReference>
<feature type="region of interest" description="Disordered" evidence="1">
    <location>
        <begin position="1"/>
        <end position="24"/>
    </location>
</feature>
<dbReference type="AlphaFoldDB" id="A0A4Y2LTU8"/>
<feature type="region of interest" description="Disordered" evidence="1">
    <location>
        <begin position="74"/>
        <end position="206"/>
    </location>
</feature>
<evidence type="ECO:0000256" key="1">
    <source>
        <dbReference type="SAM" id="MobiDB-lite"/>
    </source>
</evidence>
<protein>
    <submittedName>
        <fullName evidence="2">Uncharacterized protein</fullName>
    </submittedName>
</protein>